<proteinExistence type="inferred from homology"/>
<evidence type="ECO:0000256" key="1">
    <source>
        <dbReference type="RuleBase" id="RU367043"/>
    </source>
</evidence>
<name>G0UJU3_TRYCI</name>
<comment type="subunit">
    <text evidence="1">Heterohexamer.</text>
</comment>
<organism evidence="3">
    <name type="scientific">Trypanosoma congolense (strain IL3000)</name>
    <dbReference type="NCBI Taxonomy" id="1068625"/>
    <lineage>
        <taxon>Eukaryota</taxon>
        <taxon>Discoba</taxon>
        <taxon>Euglenozoa</taxon>
        <taxon>Kinetoplastea</taxon>
        <taxon>Metakinetoplastina</taxon>
        <taxon>Trypanosomatida</taxon>
        <taxon>Trypanosomatidae</taxon>
        <taxon>Trypanosoma</taxon>
        <taxon>Nannomonas</taxon>
    </lineage>
</organism>
<keyword evidence="1" id="KW-0999">Mitochondrion inner membrane</keyword>
<reference evidence="3" key="1">
    <citation type="journal article" date="2012" name="Proc. Natl. Acad. Sci. U.S.A.">
        <title>Antigenic diversity is generated by distinct evolutionary mechanisms in African trypanosome species.</title>
        <authorList>
            <person name="Jackson A.P."/>
            <person name="Berry A."/>
            <person name="Aslett M."/>
            <person name="Allison H.C."/>
            <person name="Burton P."/>
            <person name="Vavrova-Anderson J."/>
            <person name="Brown R."/>
            <person name="Browne H."/>
            <person name="Corton N."/>
            <person name="Hauser H."/>
            <person name="Gamble J."/>
            <person name="Gilderthorp R."/>
            <person name="Marcello L."/>
            <person name="McQuillan J."/>
            <person name="Otto T.D."/>
            <person name="Quail M.A."/>
            <person name="Sanders M.J."/>
            <person name="van Tonder A."/>
            <person name="Ginger M.L."/>
            <person name="Field M.C."/>
            <person name="Barry J.D."/>
            <person name="Hertz-Fowler C."/>
            <person name="Berriman M."/>
        </authorList>
    </citation>
    <scope>NUCLEOTIDE SEQUENCE</scope>
    <source>
        <strain evidence="3">IL3000</strain>
    </source>
</reference>
<dbReference type="SUPFAM" id="SSF144122">
    <property type="entry name" value="Tim10-like"/>
    <property type="match status" value="1"/>
</dbReference>
<dbReference type="Gene3D" id="1.10.287.810">
    <property type="entry name" value="Mitochondrial import inner membrane translocase subunit tim13 like domains"/>
    <property type="match status" value="1"/>
</dbReference>
<comment type="domain">
    <text evidence="1">The twin CX3C motif contains 4 conserved Cys residues that form 2 disulfide bonds in the mitochondrial intermembrane space.</text>
</comment>
<comment type="subcellular location">
    <subcellularLocation>
        <location evidence="1">Mitochondrion inner membrane</location>
        <topology evidence="1">Peripheral membrane protein</topology>
        <orientation evidence="1">Intermembrane side</orientation>
    </subcellularLocation>
</comment>
<dbReference type="InterPro" id="IPR035427">
    <property type="entry name" value="Tim10-like_dom_sf"/>
</dbReference>
<keyword evidence="1" id="KW-1015">Disulfide bond</keyword>
<dbReference type="VEuPathDB" id="TriTrypDB:TcIL3000_3_690"/>
<keyword evidence="1" id="KW-0496">Mitochondrion</keyword>
<protein>
    <recommendedName>
        <fullName evidence="1">Mitochondrial import inner membrane translocase subunit</fullName>
    </recommendedName>
</protein>
<evidence type="ECO:0000313" key="3">
    <source>
        <dbReference type="EMBL" id="CCC89648.1"/>
    </source>
</evidence>
<dbReference type="AlphaFoldDB" id="G0UJU3"/>
<comment type="similarity">
    <text evidence="1">Belongs to the small Tim family.</text>
</comment>
<keyword evidence="1" id="KW-0653">Protein transport</keyword>
<gene>
    <name evidence="3" type="ORF">TCIL3000_3_690</name>
</gene>
<dbReference type="EMBL" id="HE575316">
    <property type="protein sequence ID" value="CCC89648.1"/>
    <property type="molecule type" value="Genomic_DNA"/>
</dbReference>
<dbReference type="GO" id="GO:0005743">
    <property type="term" value="C:mitochondrial inner membrane"/>
    <property type="evidence" value="ECO:0007669"/>
    <property type="project" value="UniProtKB-SubCell"/>
</dbReference>
<dbReference type="GO" id="GO:0015031">
    <property type="term" value="P:protein transport"/>
    <property type="evidence" value="ECO:0007669"/>
    <property type="project" value="UniProtKB-KW"/>
</dbReference>
<keyword evidence="1" id="KW-0813">Transport</keyword>
<dbReference type="InterPro" id="IPR004217">
    <property type="entry name" value="Tim10-like"/>
</dbReference>
<keyword evidence="1" id="KW-0143">Chaperone</keyword>
<dbReference type="Pfam" id="PF02953">
    <property type="entry name" value="zf-Tim10_DDP"/>
    <property type="match status" value="1"/>
</dbReference>
<evidence type="ECO:0000259" key="2">
    <source>
        <dbReference type="Pfam" id="PF02953"/>
    </source>
</evidence>
<feature type="domain" description="Tim10-like" evidence="2">
    <location>
        <begin position="32"/>
        <end position="66"/>
    </location>
</feature>
<keyword evidence="1" id="KW-0811">Translocation</keyword>
<accession>G0UJU3</accession>
<keyword evidence="1" id="KW-0472">Membrane</keyword>
<sequence>MQPAQYNPQLAGMAQHDVIVLAERQQLVANEGFNYCMRRCITHYGDDSIPYHPGEKACLDRCVNKIHSGLELSRSIRKEFEEKIKKGDMPYSWMRELGTEGGH</sequence>
<comment type="function">
    <text evidence="1">Mitochondrial intermembrane chaperone that participates in the import and insertion of some multi-pass transmembrane proteins into the mitochondrial inner membrane. Also required for the transfer of beta-barrel precursors from the TOM complex to the sorting and assembly machinery (SAM complex) of the outer membrane. Acts as a chaperone-like protein that protects the hydrophobic precursors from aggregation and guide them through the mitochondrial intermembrane space.</text>
</comment>